<name>A0A074Y2S3_AURSE</name>
<keyword evidence="2" id="KW-1185">Reference proteome</keyword>
<dbReference type="InParanoid" id="A0A074Y2S3"/>
<accession>A0A074Y2S3</accession>
<dbReference type="AlphaFoldDB" id="A0A074Y2S3"/>
<dbReference type="GeneID" id="25369194"/>
<dbReference type="Proteomes" id="UP000030641">
    <property type="component" value="Unassembled WGS sequence"/>
</dbReference>
<proteinExistence type="predicted"/>
<reference evidence="1 2" key="1">
    <citation type="journal article" date="2014" name="BMC Genomics">
        <title>Genome sequencing of four Aureobasidium pullulans varieties: biotechnological potential, stress tolerance, and description of new species.</title>
        <authorList>
            <person name="Gostin Ar C."/>
            <person name="Ohm R.A."/>
            <person name="Kogej T."/>
            <person name="Sonjak S."/>
            <person name="Turk M."/>
            <person name="Zajc J."/>
            <person name="Zalar P."/>
            <person name="Grube M."/>
            <person name="Sun H."/>
            <person name="Han J."/>
            <person name="Sharma A."/>
            <person name="Chiniquy J."/>
            <person name="Ngan C.Y."/>
            <person name="Lipzen A."/>
            <person name="Barry K."/>
            <person name="Grigoriev I.V."/>
            <person name="Gunde-Cimerman N."/>
        </authorList>
    </citation>
    <scope>NUCLEOTIDE SEQUENCE [LARGE SCALE GENOMIC DNA]</scope>
    <source>
        <strain evidence="1 2">EXF-2481</strain>
    </source>
</reference>
<dbReference type="EMBL" id="KL584797">
    <property type="protein sequence ID" value="KEQ90214.1"/>
    <property type="molecule type" value="Genomic_DNA"/>
</dbReference>
<evidence type="ECO:0000313" key="2">
    <source>
        <dbReference type="Proteomes" id="UP000030641"/>
    </source>
</evidence>
<organism evidence="1 2">
    <name type="scientific">Aureobasidium subglaciale (strain EXF-2481)</name>
    <name type="common">Aureobasidium pullulans var. subglaciale</name>
    <dbReference type="NCBI Taxonomy" id="1043005"/>
    <lineage>
        <taxon>Eukaryota</taxon>
        <taxon>Fungi</taxon>
        <taxon>Dikarya</taxon>
        <taxon>Ascomycota</taxon>
        <taxon>Pezizomycotina</taxon>
        <taxon>Dothideomycetes</taxon>
        <taxon>Dothideomycetidae</taxon>
        <taxon>Dothideales</taxon>
        <taxon>Saccotheciaceae</taxon>
        <taxon>Aureobasidium</taxon>
    </lineage>
</organism>
<dbReference type="HOGENOM" id="CLU_2120638_0_0_1"/>
<protein>
    <submittedName>
        <fullName evidence="1">Uncharacterized protein</fullName>
    </submittedName>
</protein>
<sequence>MTLLGQVLLSSSRFTSCSASIVKLLPRDADTGNSFVMTGSYSKGYGCQFASVLVRAKTMSCIHKGQAIWPSNAITSWAYQTPAICVRPIRLCCYEMTLNYHYDEICNTAMVINC</sequence>
<evidence type="ECO:0000313" key="1">
    <source>
        <dbReference type="EMBL" id="KEQ90214.1"/>
    </source>
</evidence>
<dbReference type="RefSeq" id="XP_013338712.1">
    <property type="nucleotide sequence ID" value="XM_013483258.1"/>
</dbReference>
<gene>
    <name evidence="1" type="ORF">AUEXF2481DRAFT_578860</name>
</gene>